<sequence>MPVEYTKGDYIISSEPTKLQVEVIHEYLAKESYWAENIPLQVVTRAIANSLNFGLYTSSGKQVGFARVITDYATFAYLADVFVLAEHRGQGLSKCLIECILAHPDLQNLRRFMLMTRDAHSLYTRFGFTPVKDAANCLEIARPGLYKIKAGPTTSFKD</sequence>
<dbReference type="GO" id="GO:0016747">
    <property type="term" value="F:acyltransferase activity, transferring groups other than amino-acyl groups"/>
    <property type="evidence" value="ECO:0007669"/>
    <property type="project" value="InterPro"/>
</dbReference>
<dbReference type="PROSITE" id="PS51186">
    <property type="entry name" value="GNAT"/>
    <property type="match status" value="1"/>
</dbReference>
<evidence type="ECO:0000313" key="2">
    <source>
        <dbReference type="EMBL" id="GEO06228.1"/>
    </source>
</evidence>
<dbReference type="PANTHER" id="PTHR43233:SF1">
    <property type="entry name" value="FAMILY N-ACETYLTRANSFERASE, PUTATIVE (AFU_ORTHOLOGUE AFUA_6G03350)-RELATED"/>
    <property type="match status" value="1"/>
</dbReference>
<dbReference type="Proteomes" id="UP000321532">
    <property type="component" value="Unassembled WGS sequence"/>
</dbReference>
<organism evidence="2 3">
    <name type="scientific">Adhaeribacter aerolatus</name>
    <dbReference type="NCBI Taxonomy" id="670289"/>
    <lineage>
        <taxon>Bacteria</taxon>
        <taxon>Pseudomonadati</taxon>
        <taxon>Bacteroidota</taxon>
        <taxon>Cytophagia</taxon>
        <taxon>Cytophagales</taxon>
        <taxon>Hymenobacteraceae</taxon>
        <taxon>Adhaeribacter</taxon>
    </lineage>
</organism>
<proteinExistence type="predicted"/>
<dbReference type="Pfam" id="PF13508">
    <property type="entry name" value="Acetyltransf_7"/>
    <property type="match status" value="1"/>
</dbReference>
<dbReference type="InterPro" id="IPR000182">
    <property type="entry name" value="GNAT_dom"/>
</dbReference>
<dbReference type="CDD" id="cd04301">
    <property type="entry name" value="NAT_SF"/>
    <property type="match status" value="1"/>
</dbReference>
<keyword evidence="2" id="KW-0808">Transferase</keyword>
<dbReference type="InterPro" id="IPR053144">
    <property type="entry name" value="Acetyltransferase_Butenolide"/>
</dbReference>
<name>A0A512B2P2_9BACT</name>
<dbReference type="EMBL" id="BJYS01000032">
    <property type="protein sequence ID" value="GEO06228.1"/>
    <property type="molecule type" value="Genomic_DNA"/>
</dbReference>
<feature type="domain" description="N-acetyltransferase" evidence="1">
    <location>
        <begin position="11"/>
        <end position="152"/>
    </location>
</feature>
<dbReference type="InterPro" id="IPR016181">
    <property type="entry name" value="Acyl_CoA_acyltransferase"/>
</dbReference>
<accession>A0A512B2P2</accession>
<evidence type="ECO:0000313" key="3">
    <source>
        <dbReference type="Proteomes" id="UP000321532"/>
    </source>
</evidence>
<dbReference type="PANTHER" id="PTHR43233">
    <property type="entry name" value="FAMILY N-ACETYLTRANSFERASE, PUTATIVE (AFU_ORTHOLOGUE AFUA_6G03350)-RELATED"/>
    <property type="match status" value="1"/>
</dbReference>
<dbReference type="SUPFAM" id="SSF55729">
    <property type="entry name" value="Acyl-CoA N-acyltransferases (Nat)"/>
    <property type="match status" value="1"/>
</dbReference>
<protein>
    <submittedName>
        <fullName evidence="2">N-acetyltransferase</fullName>
    </submittedName>
</protein>
<keyword evidence="3" id="KW-1185">Reference proteome</keyword>
<dbReference type="AlphaFoldDB" id="A0A512B2P2"/>
<dbReference type="OrthoDB" id="3216107at2"/>
<dbReference type="RefSeq" id="WP_146901805.1">
    <property type="nucleotide sequence ID" value="NZ_BJYS01000032.1"/>
</dbReference>
<reference evidence="2 3" key="1">
    <citation type="submission" date="2019-07" db="EMBL/GenBank/DDBJ databases">
        <title>Whole genome shotgun sequence of Adhaeribacter aerolatus NBRC 106133.</title>
        <authorList>
            <person name="Hosoyama A."/>
            <person name="Uohara A."/>
            <person name="Ohji S."/>
            <person name="Ichikawa N."/>
        </authorList>
    </citation>
    <scope>NUCLEOTIDE SEQUENCE [LARGE SCALE GENOMIC DNA]</scope>
    <source>
        <strain evidence="2 3">NBRC 106133</strain>
    </source>
</reference>
<comment type="caution">
    <text evidence="2">The sequence shown here is derived from an EMBL/GenBank/DDBJ whole genome shotgun (WGS) entry which is preliminary data.</text>
</comment>
<dbReference type="Gene3D" id="3.40.630.30">
    <property type="match status" value="1"/>
</dbReference>
<gene>
    <name evidence="2" type="ORF">AAE02nite_38920</name>
</gene>
<evidence type="ECO:0000259" key="1">
    <source>
        <dbReference type="PROSITE" id="PS51186"/>
    </source>
</evidence>